<sequence length="84" mass="9319">MSLQEKPVQINNNIDTSSSGISAKEKNAVMKKLEAEGEKKLAELQSTNTLTIDSLTAIMENGFKEFKKKTGENLTYAEMRAMYG</sequence>
<evidence type="ECO:0000256" key="1">
    <source>
        <dbReference type="SAM" id="MobiDB-lite"/>
    </source>
</evidence>
<evidence type="ECO:0000313" key="2">
    <source>
        <dbReference type="EMBL" id="QHT36064.1"/>
    </source>
</evidence>
<name>A0A6C0F4B4_9ZZZZ</name>
<organism evidence="2">
    <name type="scientific">viral metagenome</name>
    <dbReference type="NCBI Taxonomy" id="1070528"/>
    <lineage>
        <taxon>unclassified sequences</taxon>
        <taxon>metagenomes</taxon>
        <taxon>organismal metagenomes</taxon>
    </lineage>
</organism>
<proteinExistence type="predicted"/>
<dbReference type="AlphaFoldDB" id="A0A6C0F4B4"/>
<protein>
    <submittedName>
        <fullName evidence="2">Uncharacterized protein</fullName>
    </submittedName>
</protein>
<reference evidence="2" key="1">
    <citation type="journal article" date="2020" name="Nature">
        <title>Giant virus diversity and host interactions through global metagenomics.</title>
        <authorList>
            <person name="Schulz F."/>
            <person name="Roux S."/>
            <person name="Paez-Espino D."/>
            <person name="Jungbluth S."/>
            <person name="Walsh D.A."/>
            <person name="Denef V.J."/>
            <person name="McMahon K.D."/>
            <person name="Konstantinidis K.T."/>
            <person name="Eloe-Fadrosh E.A."/>
            <person name="Kyrpides N.C."/>
            <person name="Woyke T."/>
        </authorList>
    </citation>
    <scope>NUCLEOTIDE SEQUENCE</scope>
    <source>
        <strain evidence="2">GVMAG-M-3300009182-46</strain>
    </source>
</reference>
<dbReference type="EMBL" id="MN739030">
    <property type="protein sequence ID" value="QHT36064.1"/>
    <property type="molecule type" value="Genomic_DNA"/>
</dbReference>
<accession>A0A6C0F4B4</accession>
<feature type="region of interest" description="Disordered" evidence="1">
    <location>
        <begin position="1"/>
        <end position="21"/>
    </location>
</feature>